<organism evidence="1">
    <name type="scientific">Papilio xuthus</name>
    <name type="common">Asian swallowtail butterfly</name>
    <dbReference type="NCBI Taxonomy" id="66420"/>
    <lineage>
        <taxon>Eukaryota</taxon>
        <taxon>Metazoa</taxon>
        <taxon>Ecdysozoa</taxon>
        <taxon>Arthropoda</taxon>
        <taxon>Hexapoda</taxon>
        <taxon>Insecta</taxon>
        <taxon>Pterygota</taxon>
        <taxon>Neoptera</taxon>
        <taxon>Endopterygota</taxon>
        <taxon>Lepidoptera</taxon>
        <taxon>Glossata</taxon>
        <taxon>Ditrysia</taxon>
        <taxon>Papilionoidea</taxon>
        <taxon>Papilionidae</taxon>
        <taxon>Papilioninae</taxon>
        <taxon>Papilio</taxon>
    </lineage>
</organism>
<accession>I4DQM4</accession>
<dbReference type="AlphaFoldDB" id="I4DQM4"/>
<name>I4DQM4_PAPXU</name>
<proteinExistence type="evidence at transcript level"/>
<sequence>KKYFSRNIILIKYTHFSETFCSCIVKSEFRHESVRLTHSMLRFCHIQKLAIRIGDTKS</sequence>
<evidence type="ECO:0000313" key="1">
    <source>
        <dbReference type="EMBL" id="BAM20214.1"/>
    </source>
</evidence>
<dbReference type="EMBL" id="AK404466">
    <property type="protein sequence ID" value="BAM20214.1"/>
    <property type="molecule type" value="mRNA"/>
</dbReference>
<reference evidence="1" key="1">
    <citation type="journal article" date="2012" name="BMC Biol.">
        <title>Comprehensive microarray-based analysis for stage-specific larval camouflage pattern-associated genes in the swallowtail butterfly, Papilio xuthus.</title>
        <authorList>
            <person name="Futahashi R."/>
            <person name="Shirataki H."/>
            <person name="Narita T."/>
            <person name="Mita K."/>
            <person name="Fujiwara H."/>
        </authorList>
    </citation>
    <scope>NUCLEOTIDE SEQUENCE</scope>
    <source>
        <tissue evidence="1">Epidermis</tissue>
    </source>
</reference>
<protein>
    <submittedName>
        <fullName evidence="1">Uncharacterized protein</fullName>
    </submittedName>
</protein>
<feature type="non-terminal residue" evidence="1">
    <location>
        <position position="1"/>
    </location>
</feature>